<comment type="caution">
    <text evidence="1">The sequence shown here is derived from an EMBL/GenBank/DDBJ whole genome shotgun (WGS) entry which is preliminary data.</text>
</comment>
<dbReference type="EMBL" id="APQM01000001">
    <property type="protein sequence ID" value="EOQ71185.1"/>
    <property type="molecule type" value="Genomic_DNA"/>
</dbReference>
<dbReference type="PATRIC" id="fig|1217691.3.peg.242"/>
<protein>
    <submittedName>
        <fullName evidence="1">Uncharacterized protein</fullName>
    </submittedName>
</protein>
<accession>R8YP38</accession>
<proteinExistence type="predicted"/>
<name>R8YP38_ACIPI</name>
<sequence>MTNKINQARKVASDSVKSRHKTLLDALNVILNIIRILLELINALFL</sequence>
<evidence type="ECO:0000313" key="1">
    <source>
        <dbReference type="EMBL" id="EOQ71185.1"/>
    </source>
</evidence>
<dbReference type="Proteomes" id="UP000014024">
    <property type="component" value="Unassembled WGS sequence"/>
</dbReference>
<organism evidence="1 2">
    <name type="scientific">Acinetobacter pittii ANC 4050</name>
    <dbReference type="NCBI Taxonomy" id="1217691"/>
    <lineage>
        <taxon>Bacteria</taxon>
        <taxon>Pseudomonadati</taxon>
        <taxon>Pseudomonadota</taxon>
        <taxon>Gammaproteobacteria</taxon>
        <taxon>Moraxellales</taxon>
        <taxon>Moraxellaceae</taxon>
        <taxon>Acinetobacter</taxon>
        <taxon>Acinetobacter calcoaceticus/baumannii complex</taxon>
    </lineage>
</organism>
<reference evidence="1 2" key="1">
    <citation type="submission" date="2013-02" db="EMBL/GenBank/DDBJ databases">
        <title>The Genome Sequence of Acinetobacter sp. ANC 4050.</title>
        <authorList>
            <consortium name="The Broad Institute Genome Sequencing Platform"/>
            <consortium name="The Broad Institute Genome Sequencing Center for Infectious Disease"/>
            <person name="Cerqueira G."/>
            <person name="Feldgarden M."/>
            <person name="Courvalin P."/>
            <person name="Perichon B."/>
            <person name="Grillot-Courvalin C."/>
            <person name="Clermont D."/>
            <person name="Rocha E."/>
            <person name="Yoon E.-J."/>
            <person name="Nemec A."/>
            <person name="Walker B."/>
            <person name="Young S.K."/>
            <person name="Zeng Q."/>
            <person name="Gargeya S."/>
            <person name="Fitzgerald M."/>
            <person name="Haas B."/>
            <person name="Abouelleil A."/>
            <person name="Alvarado L."/>
            <person name="Arachchi H.M."/>
            <person name="Berlin A.M."/>
            <person name="Chapman S.B."/>
            <person name="Dewar J."/>
            <person name="Goldberg J."/>
            <person name="Griggs A."/>
            <person name="Gujja S."/>
            <person name="Hansen M."/>
            <person name="Howarth C."/>
            <person name="Imamovic A."/>
            <person name="Larimer J."/>
            <person name="McCowan C."/>
            <person name="Murphy C."/>
            <person name="Neiman D."/>
            <person name="Pearson M."/>
            <person name="Priest M."/>
            <person name="Roberts A."/>
            <person name="Saif S."/>
            <person name="Shea T."/>
            <person name="Sisk P."/>
            <person name="Sykes S."/>
            <person name="Wortman J."/>
            <person name="Nusbaum C."/>
            <person name="Birren B."/>
        </authorList>
    </citation>
    <scope>NUCLEOTIDE SEQUENCE [LARGE SCALE GENOMIC DNA]</scope>
    <source>
        <strain evidence="1 2">ANC 4050</strain>
    </source>
</reference>
<gene>
    <name evidence="1" type="ORF">F931_00244</name>
</gene>
<dbReference type="AlphaFoldDB" id="R8YP38"/>
<evidence type="ECO:0000313" key="2">
    <source>
        <dbReference type="Proteomes" id="UP000014024"/>
    </source>
</evidence>
<dbReference type="HOGENOM" id="CLU_3178901_0_0_6"/>